<dbReference type="Gene3D" id="3.30.420.40">
    <property type="match status" value="2"/>
</dbReference>
<name>A0A0G0UGR4_9BACT</name>
<protein>
    <recommendedName>
        <fullName evidence="7">Chaperone protein DnaK</fullName>
    </recommendedName>
    <alternativeName>
        <fullName evidence="7">HSP70</fullName>
    </alternativeName>
    <alternativeName>
        <fullName evidence="7">Heat shock 70 kDa protein</fullName>
    </alternativeName>
    <alternativeName>
        <fullName evidence="7">Heat shock protein 70</fullName>
    </alternativeName>
</protein>
<evidence type="ECO:0000256" key="8">
    <source>
        <dbReference type="RuleBase" id="RU003322"/>
    </source>
</evidence>
<evidence type="ECO:0000313" key="10">
    <source>
        <dbReference type="EMBL" id="KKR86641.1"/>
    </source>
</evidence>
<dbReference type="PATRIC" id="fig|1618985.3.peg.709"/>
<dbReference type="InterPro" id="IPR013126">
    <property type="entry name" value="Hsp_70_fam"/>
</dbReference>
<feature type="compositionally biased region" description="Basic and acidic residues" evidence="9">
    <location>
        <begin position="627"/>
        <end position="641"/>
    </location>
</feature>
<keyword evidence="3 7" id="KW-0547">Nucleotide-binding</keyword>
<dbReference type="GO" id="GO:0140662">
    <property type="term" value="F:ATP-dependent protein folding chaperone"/>
    <property type="evidence" value="ECO:0007669"/>
    <property type="project" value="InterPro"/>
</dbReference>
<dbReference type="NCBIfam" id="NF003520">
    <property type="entry name" value="PRK05183.1"/>
    <property type="match status" value="1"/>
</dbReference>
<dbReference type="Gene3D" id="1.20.1270.10">
    <property type="match status" value="1"/>
</dbReference>
<comment type="induction">
    <text evidence="7">By stress conditions e.g. heat shock.</text>
</comment>
<keyword evidence="5 7" id="KW-0346">Stress response</keyword>
<dbReference type="SUPFAM" id="SSF100934">
    <property type="entry name" value="Heat shock protein 70kD (HSP70), C-terminal subdomain"/>
    <property type="match status" value="1"/>
</dbReference>
<evidence type="ECO:0000256" key="7">
    <source>
        <dbReference type="HAMAP-Rule" id="MF_00332"/>
    </source>
</evidence>
<accession>A0A0G0UGR4</accession>
<evidence type="ECO:0000256" key="3">
    <source>
        <dbReference type="ARBA" id="ARBA00022741"/>
    </source>
</evidence>
<dbReference type="PROSITE" id="PS00329">
    <property type="entry name" value="HSP70_2"/>
    <property type="match status" value="1"/>
</dbReference>
<comment type="function">
    <text evidence="7">Acts as a chaperone.</text>
</comment>
<evidence type="ECO:0000256" key="4">
    <source>
        <dbReference type="ARBA" id="ARBA00022840"/>
    </source>
</evidence>
<evidence type="ECO:0000256" key="6">
    <source>
        <dbReference type="ARBA" id="ARBA00023186"/>
    </source>
</evidence>
<dbReference type="EMBL" id="LCAH01000010">
    <property type="protein sequence ID" value="KKR86641.1"/>
    <property type="molecule type" value="Genomic_DNA"/>
</dbReference>
<evidence type="ECO:0000256" key="1">
    <source>
        <dbReference type="ARBA" id="ARBA00007381"/>
    </source>
</evidence>
<dbReference type="NCBIfam" id="NF001413">
    <property type="entry name" value="PRK00290.1"/>
    <property type="match status" value="1"/>
</dbReference>
<dbReference type="PRINTS" id="PR00301">
    <property type="entry name" value="HEATSHOCK70"/>
</dbReference>
<dbReference type="FunFam" id="3.90.640.10:FF:000003">
    <property type="entry name" value="Molecular chaperone DnaK"/>
    <property type="match status" value="1"/>
</dbReference>
<evidence type="ECO:0000256" key="2">
    <source>
        <dbReference type="ARBA" id="ARBA00022553"/>
    </source>
</evidence>
<dbReference type="SUPFAM" id="SSF100920">
    <property type="entry name" value="Heat shock protein 70kD (HSP70), peptide-binding domain"/>
    <property type="match status" value="1"/>
</dbReference>
<dbReference type="InterPro" id="IPR043129">
    <property type="entry name" value="ATPase_NBD"/>
</dbReference>
<dbReference type="InterPro" id="IPR018181">
    <property type="entry name" value="Heat_shock_70_CS"/>
</dbReference>
<sequence>MSKILGIDLGTTNSCMSVIEGGQPKVIENKEGARTTPSMTALAKNGERLVGASAKRQAVTNPEHTLFSVKRLIGRRWDDPEVQRDLAFMPYKIVKHGDGVAIRLGDKEHTPEEISAMILRKLKEDAEERLGEKVTEAVITVPAYFDDAQRNATKVAGEIAGLNVRRIINEPTAAALAYGFDKKVGQKILVYDLGGGTFDVSVLDVSEDTVEVKATNGDTHLGGDDFDRRIIEWIIAEFKKQEGMDLGKDPLALQRIKDAAEKAKIELSTTQQTEVNQPFISSDANGPKHLTLTLTRSKLEEIVGDLVEKTFGPVRSALQDAKLGKEDIQEIVMVGGMTRMPLIQKKVEDFFGKKPNVSVNPDEVVALGAAVQGGVLAGEVRDVLLLDVTPLSLGIETLGSVMTVLIARNTTVPTNKSQIFSTAADGQTSVEIHVLQGERPMATDNKTLGRFILSDIPPSPRGLPQIEVKFDIDANGILHVSATDKATNKKQEITITASTGLSKDEIERMKKEAEMHAQEDEKKREYIEHRNIAETMIYTAEKMLRDAGEKVTAEERKEVEEKITALKQVMEGDDHAVIKKAADELSESAQKVGAKMYASQEGQGAQGGQEAHGTQGGQGGTEEPIDAEFKEKNEDKPSENN</sequence>
<dbReference type="FunFam" id="2.60.34.10:FF:000014">
    <property type="entry name" value="Chaperone protein DnaK HSP70"/>
    <property type="match status" value="1"/>
</dbReference>
<dbReference type="Pfam" id="PF00012">
    <property type="entry name" value="HSP70"/>
    <property type="match status" value="1"/>
</dbReference>
<dbReference type="Proteomes" id="UP000034616">
    <property type="component" value="Unassembled WGS sequence"/>
</dbReference>
<reference evidence="10 11" key="1">
    <citation type="journal article" date="2015" name="Nature">
        <title>rRNA introns, odd ribosomes, and small enigmatic genomes across a large radiation of phyla.</title>
        <authorList>
            <person name="Brown C.T."/>
            <person name="Hug L.A."/>
            <person name="Thomas B.C."/>
            <person name="Sharon I."/>
            <person name="Castelle C.J."/>
            <person name="Singh A."/>
            <person name="Wilkins M.J."/>
            <person name="Williams K.H."/>
            <person name="Banfield J.F."/>
        </authorList>
    </citation>
    <scope>NUCLEOTIDE SEQUENCE [LARGE SCALE GENOMIC DNA]</scope>
</reference>
<evidence type="ECO:0000256" key="9">
    <source>
        <dbReference type="SAM" id="MobiDB-lite"/>
    </source>
</evidence>
<evidence type="ECO:0000256" key="5">
    <source>
        <dbReference type="ARBA" id="ARBA00023016"/>
    </source>
</evidence>
<dbReference type="FunFam" id="3.30.420.40:FF:000004">
    <property type="entry name" value="Molecular chaperone DnaK"/>
    <property type="match status" value="1"/>
</dbReference>
<dbReference type="InterPro" id="IPR012725">
    <property type="entry name" value="Chaperone_DnaK"/>
</dbReference>
<dbReference type="PANTHER" id="PTHR19375">
    <property type="entry name" value="HEAT SHOCK PROTEIN 70KDA"/>
    <property type="match status" value="1"/>
</dbReference>
<comment type="caution">
    <text evidence="10">The sequence shown here is derived from an EMBL/GenBank/DDBJ whole genome shotgun (WGS) entry which is preliminary data.</text>
</comment>
<dbReference type="NCBIfam" id="TIGR02350">
    <property type="entry name" value="prok_dnaK"/>
    <property type="match status" value="1"/>
</dbReference>
<gene>
    <name evidence="7" type="primary">dnaK</name>
    <name evidence="10" type="ORF">UU35_C0010G0019</name>
</gene>
<organism evidence="10 11">
    <name type="scientific">Candidatus Uhrbacteria bacterium GW2011_GWC2_41_11</name>
    <dbReference type="NCBI Taxonomy" id="1618985"/>
    <lineage>
        <taxon>Bacteria</taxon>
        <taxon>Candidatus Uhriibacteriota</taxon>
    </lineage>
</organism>
<dbReference type="InterPro" id="IPR029047">
    <property type="entry name" value="HSP70_peptide-bd_sf"/>
</dbReference>
<dbReference type="InterPro" id="IPR029048">
    <property type="entry name" value="HSP70_C_sf"/>
</dbReference>
<dbReference type="HAMAP" id="MF_00332">
    <property type="entry name" value="DnaK"/>
    <property type="match status" value="1"/>
</dbReference>
<dbReference type="GO" id="GO:0051082">
    <property type="term" value="F:unfolded protein binding"/>
    <property type="evidence" value="ECO:0007669"/>
    <property type="project" value="InterPro"/>
</dbReference>
<evidence type="ECO:0000313" key="11">
    <source>
        <dbReference type="Proteomes" id="UP000034616"/>
    </source>
</evidence>
<dbReference type="PROSITE" id="PS00297">
    <property type="entry name" value="HSP70_1"/>
    <property type="match status" value="1"/>
</dbReference>
<feature type="region of interest" description="Disordered" evidence="9">
    <location>
        <begin position="588"/>
        <end position="641"/>
    </location>
</feature>
<dbReference type="Gene3D" id="2.60.34.10">
    <property type="entry name" value="Substrate Binding Domain Of DNAk, Chain A, domain 1"/>
    <property type="match status" value="1"/>
</dbReference>
<keyword evidence="4 7" id="KW-0067">ATP-binding</keyword>
<keyword evidence="2 7" id="KW-0597">Phosphoprotein</keyword>
<dbReference type="PROSITE" id="PS01036">
    <property type="entry name" value="HSP70_3"/>
    <property type="match status" value="1"/>
</dbReference>
<dbReference type="SUPFAM" id="SSF53067">
    <property type="entry name" value="Actin-like ATPase domain"/>
    <property type="match status" value="2"/>
</dbReference>
<feature type="modified residue" description="Phosphothreonine; by autocatalysis" evidence="7">
    <location>
        <position position="197"/>
    </location>
</feature>
<dbReference type="Gene3D" id="3.90.640.10">
    <property type="entry name" value="Actin, Chain A, domain 4"/>
    <property type="match status" value="1"/>
</dbReference>
<feature type="compositionally biased region" description="Low complexity" evidence="9">
    <location>
        <begin position="600"/>
        <end position="613"/>
    </location>
</feature>
<dbReference type="FunFam" id="1.20.1270.10:FF:000001">
    <property type="entry name" value="Molecular chaperone DnaK"/>
    <property type="match status" value="1"/>
</dbReference>
<dbReference type="CDD" id="cd10234">
    <property type="entry name" value="ASKHA_NBD_HSP70_DnaK-like"/>
    <property type="match status" value="1"/>
</dbReference>
<keyword evidence="6 7" id="KW-0143">Chaperone</keyword>
<dbReference type="AlphaFoldDB" id="A0A0G0UGR4"/>
<dbReference type="GO" id="GO:0005524">
    <property type="term" value="F:ATP binding"/>
    <property type="evidence" value="ECO:0007669"/>
    <property type="project" value="UniProtKB-UniRule"/>
</dbReference>
<comment type="similarity">
    <text evidence="1 7 8">Belongs to the heat shock protein 70 family.</text>
</comment>
<proteinExistence type="evidence at transcript level"/>